<sequence>MSDSELNIEVNADKTVPHAGSLWLTLTMLVLSVIMLVMLMMAARDAQRLRQREADVHQRCEQVQLALDEHKVAFKRIEDARHDILQVMGKVRAVGDVPVLDAPLLVATATSDQALVIHVPDLPETSVEVIVDASWKPRKTKSSDGTSEEQNDTADTGKIPPGQQQWIVKLAPGQRYLLKSKWKQSEETTIAWTIQSSDPEAEAAVLDVKRFVDFPMLYLF</sequence>
<dbReference type="EMBL" id="CP036272">
    <property type="protein sequence ID" value="QDT57931.1"/>
    <property type="molecule type" value="Genomic_DNA"/>
</dbReference>
<keyword evidence="2" id="KW-1133">Transmembrane helix</keyword>
<feature type="region of interest" description="Disordered" evidence="1">
    <location>
        <begin position="138"/>
        <end position="164"/>
    </location>
</feature>
<proteinExistence type="predicted"/>
<keyword evidence="2" id="KW-0472">Membrane</keyword>
<organism evidence="3 4">
    <name type="scientific">Stieleria bergensis</name>
    <dbReference type="NCBI Taxonomy" id="2528025"/>
    <lineage>
        <taxon>Bacteria</taxon>
        <taxon>Pseudomonadati</taxon>
        <taxon>Planctomycetota</taxon>
        <taxon>Planctomycetia</taxon>
        <taxon>Pirellulales</taxon>
        <taxon>Pirellulaceae</taxon>
        <taxon>Stieleria</taxon>
    </lineage>
</organism>
<protein>
    <submittedName>
        <fullName evidence="3">Uncharacterized protein</fullName>
    </submittedName>
</protein>
<evidence type="ECO:0000313" key="3">
    <source>
        <dbReference type="EMBL" id="QDT57931.1"/>
    </source>
</evidence>
<dbReference type="AlphaFoldDB" id="A0A517SP84"/>
<name>A0A517SP84_9BACT</name>
<gene>
    <name evidence="3" type="ORF">SV7mr_04180</name>
</gene>
<dbReference type="RefSeq" id="WP_145268724.1">
    <property type="nucleotide sequence ID" value="NZ_CP036272.1"/>
</dbReference>
<keyword evidence="2" id="KW-0812">Transmembrane</keyword>
<dbReference type="Proteomes" id="UP000315003">
    <property type="component" value="Chromosome"/>
</dbReference>
<accession>A0A517SP84</accession>
<evidence type="ECO:0000313" key="4">
    <source>
        <dbReference type="Proteomes" id="UP000315003"/>
    </source>
</evidence>
<evidence type="ECO:0000256" key="2">
    <source>
        <dbReference type="SAM" id="Phobius"/>
    </source>
</evidence>
<keyword evidence="4" id="KW-1185">Reference proteome</keyword>
<reference evidence="3 4" key="1">
    <citation type="submission" date="2019-02" db="EMBL/GenBank/DDBJ databases">
        <title>Deep-cultivation of Planctomycetes and their phenomic and genomic characterization uncovers novel biology.</title>
        <authorList>
            <person name="Wiegand S."/>
            <person name="Jogler M."/>
            <person name="Boedeker C."/>
            <person name="Pinto D."/>
            <person name="Vollmers J."/>
            <person name="Rivas-Marin E."/>
            <person name="Kohn T."/>
            <person name="Peeters S.H."/>
            <person name="Heuer A."/>
            <person name="Rast P."/>
            <person name="Oberbeckmann S."/>
            <person name="Bunk B."/>
            <person name="Jeske O."/>
            <person name="Meyerdierks A."/>
            <person name="Storesund J.E."/>
            <person name="Kallscheuer N."/>
            <person name="Luecker S."/>
            <person name="Lage O.M."/>
            <person name="Pohl T."/>
            <person name="Merkel B.J."/>
            <person name="Hornburger P."/>
            <person name="Mueller R.-W."/>
            <person name="Bruemmer F."/>
            <person name="Labrenz M."/>
            <person name="Spormann A.M."/>
            <person name="Op den Camp H."/>
            <person name="Overmann J."/>
            <person name="Amann R."/>
            <person name="Jetten M.S.M."/>
            <person name="Mascher T."/>
            <person name="Medema M.H."/>
            <person name="Devos D.P."/>
            <person name="Kaster A.-K."/>
            <person name="Ovreas L."/>
            <person name="Rohde M."/>
            <person name="Galperin M.Y."/>
            <person name="Jogler C."/>
        </authorList>
    </citation>
    <scope>NUCLEOTIDE SEQUENCE [LARGE SCALE GENOMIC DNA]</scope>
    <source>
        <strain evidence="3 4">SV_7m_r</strain>
    </source>
</reference>
<feature type="transmembrane region" description="Helical" evidence="2">
    <location>
        <begin position="20"/>
        <end position="42"/>
    </location>
</feature>
<evidence type="ECO:0000256" key="1">
    <source>
        <dbReference type="SAM" id="MobiDB-lite"/>
    </source>
</evidence>